<protein>
    <recommendedName>
        <fullName evidence="4">DUF5667 domain-containing protein</fullName>
    </recommendedName>
</protein>
<keyword evidence="1" id="KW-0732">Signal</keyword>
<evidence type="ECO:0000313" key="2">
    <source>
        <dbReference type="EMBL" id="PIR87129.1"/>
    </source>
</evidence>
<dbReference type="EMBL" id="PFBD01000020">
    <property type="protein sequence ID" value="PIR87129.1"/>
    <property type="molecule type" value="Genomic_DNA"/>
</dbReference>
<dbReference type="Proteomes" id="UP000229526">
    <property type="component" value="Unassembled WGS sequence"/>
</dbReference>
<feature type="chain" id="PRO_5013950638" description="DUF5667 domain-containing protein" evidence="1">
    <location>
        <begin position="21"/>
        <end position="241"/>
    </location>
</feature>
<proteinExistence type="predicted"/>
<evidence type="ECO:0000256" key="1">
    <source>
        <dbReference type="SAM" id="SignalP"/>
    </source>
</evidence>
<evidence type="ECO:0000313" key="3">
    <source>
        <dbReference type="Proteomes" id="UP000229526"/>
    </source>
</evidence>
<comment type="caution">
    <text evidence="2">The sequence shown here is derived from an EMBL/GenBank/DDBJ whole genome shotgun (WGS) entry which is preliminary data.</text>
</comment>
<gene>
    <name evidence="2" type="ORF">COU11_02795</name>
</gene>
<dbReference type="AlphaFoldDB" id="A0A2H0UL46"/>
<organism evidence="2 3">
    <name type="scientific">Candidatus Harrisonbacteria bacterium CG10_big_fil_rev_8_21_14_0_10_49_15</name>
    <dbReference type="NCBI Taxonomy" id="1974587"/>
    <lineage>
        <taxon>Bacteria</taxon>
        <taxon>Candidatus Harrisoniibacteriota</taxon>
    </lineage>
</organism>
<accession>A0A2H0UL46</accession>
<name>A0A2H0UL46_9BACT</name>
<evidence type="ECO:0008006" key="4">
    <source>
        <dbReference type="Google" id="ProtNLM"/>
    </source>
</evidence>
<sequence>MQKIIVLTLTILIMASPAFAQESVVKPISFAELQASEPAILSGNPMYFLKEVRWSFQRWFISSDLKELSLKASILAEKAAELKKTDEIAGWNSKVVTGAMEQYQQSLVRYKAALKKIATTGDRQLIQPAIVNQLVLHLRLTSGLASNLALGQQRSSAEQVVLIDIMDQLAESIVVVAEEISSPALVRAQIQENAMAGSTAVARRTAEILARVQDKAASLEKIELANELRDLIRTLQAIDNQ</sequence>
<reference evidence="3" key="1">
    <citation type="submission" date="2017-09" db="EMBL/GenBank/DDBJ databases">
        <title>Depth-based differentiation of microbial function through sediment-hosted aquifers and enrichment of novel symbionts in the deep terrestrial subsurface.</title>
        <authorList>
            <person name="Probst A.J."/>
            <person name="Ladd B."/>
            <person name="Jarett J.K."/>
            <person name="Geller-Mcgrath D.E."/>
            <person name="Sieber C.M.K."/>
            <person name="Emerson J.B."/>
            <person name="Anantharaman K."/>
            <person name="Thomas B.C."/>
            <person name="Malmstrom R."/>
            <person name="Stieglmeier M."/>
            <person name="Klingl A."/>
            <person name="Woyke T."/>
            <person name="Ryan C.M."/>
            <person name="Banfield J.F."/>
        </authorList>
    </citation>
    <scope>NUCLEOTIDE SEQUENCE [LARGE SCALE GENOMIC DNA]</scope>
</reference>
<feature type="signal peptide" evidence="1">
    <location>
        <begin position="1"/>
        <end position="20"/>
    </location>
</feature>